<feature type="compositionally biased region" description="Low complexity" evidence="1">
    <location>
        <begin position="190"/>
        <end position="206"/>
    </location>
</feature>
<keyword evidence="2" id="KW-1133">Transmembrane helix</keyword>
<evidence type="ECO:0008006" key="5">
    <source>
        <dbReference type="Google" id="ProtNLM"/>
    </source>
</evidence>
<evidence type="ECO:0000313" key="4">
    <source>
        <dbReference type="Proteomes" id="UP000235672"/>
    </source>
</evidence>
<gene>
    <name evidence="3" type="ORF">NA56DRAFT_697307</name>
</gene>
<dbReference type="EMBL" id="KZ613466">
    <property type="protein sequence ID" value="PMD27138.1"/>
    <property type="molecule type" value="Genomic_DNA"/>
</dbReference>
<keyword evidence="4" id="KW-1185">Reference proteome</keyword>
<protein>
    <recommendedName>
        <fullName evidence="5">Mid2 domain-containing protein</fullName>
    </recommendedName>
</protein>
<dbReference type="OrthoDB" id="3801405at2759"/>
<accession>A0A2J6QLJ1</accession>
<evidence type="ECO:0000256" key="2">
    <source>
        <dbReference type="SAM" id="Phobius"/>
    </source>
</evidence>
<name>A0A2J6QLJ1_9HELO</name>
<keyword evidence="2" id="KW-0472">Membrane</keyword>
<organism evidence="3 4">
    <name type="scientific">Hyaloscypha hepaticicola</name>
    <dbReference type="NCBI Taxonomy" id="2082293"/>
    <lineage>
        <taxon>Eukaryota</taxon>
        <taxon>Fungi</taxon>
        <taxon>Dikarya</taxon>
        <taxon>Ascomycota</taxon>
        <taxon>Pezizomycotina</taxon>
        <taxon>Leotiomycetes</taxon>
        <taxon>Helotiales</taxon>
        <taxon>Hyaloscyphaceae</taxon>
        <taxon>Hyaloscypha</taxon>
    </lineage>
</organism>
<evidence type="ECO:0000313" key="3">
    <source>
        <dbReference type="EMBL" id="PMD27138.1"/>
    </source>
</evidence>
<sequence length="257" mass="27006">MPRHRLLYYSIFNMGEAKLAVIALPFLALIEGAISNAQDVPWAQITPAPGPIARYLERRDFSYDTANPHLYGYTSVGMDGTQTQWSAQSCDNLAPTMVIETFQNTVFGGCWAVSTATVLGYATTASADFITSCTGQIAFGTSTTWNCASAGNCVFNTIYPDLASTSSTLAATCVNAATGNTYIHALTTPAETPANAPTNPTSPTGISGTGSSGLSASDIIALAVGLGMGVPALIVAICAWLYPRAVGERYRRRRAHG</sequence>
<dbReference type="AlphaFoldDB" id="A0A2J6QLJ1"/>
<feature type="transmembrane region" description="Helical" evidence="2">
    <location>
        <begin position="219"/>
        <end position="242"/>
    </location>
</feature>
<feature type="region of interest" description="Disordered" evidence="1">
    <location>
        <begin position="190"/>
        <end position="209"/>
    </location>
</feature>
<dbReference type="Proteomes" id="UP000235672">
    <property type="component" value="Unassembled WGS sequence"/>
</dbReference>
<proteinExistence type="predicted"/>
<evidence type="ECO:0000256" key="1">
    <source>
        <dbReference type="SAM" id="MobiDB-lite"/>
    </source>
</evidence>
<keyword evidence="2" id="KW-0812">Transmembrane</keyword>
<reference evidence="3 4" key="1">
    <citation type="submission" date="2016-05" db="EMBL/GenBank/DDBJ databases">
        <title>A degradative enzymes factory behind the ericoid mycorrhizal symbiosis.</title>
        <authorList>
            <consortium name="DOE Joint Genome Institute"/>
            <person name="Martino E."/>
            <person name="Morin E."/>
            <person name="Grelet G."/>
            <person name="Kuo A."/>
            <person name="Kohler A."/>
            <person name="Daghino S."/>
            <person name="Barry K."/>
            <person name="Choi C."/>
            <person name="Cichocki N."/>
            <person name="Clum A."/>
            <person name="Copeland A."/>
            <person name="Hainaut M."/>
            <person name="Haridas S."/>
            <person name="Labutti K."/>
            <person name="Lindquist E."/>
            <person name="Lipzen A."/>
            <person name="Khouja H.-R."/>
            <person name="Murat C."/>
            <person name="Ohm R."/>
            <person name="Olson A."/>
            <person name="Spatafora J."/>
            <person name="Veneault-Fourrey C."/>
            <person name="Henrissat B."/>
            <person name="Grigoriev I."/>
            <person name="Martin F."/>
            <person name="Perotto S."/>
        </authorList>
    </citation>
    <scope>NUCLEOTIDE SEQUENCE [LARGE SCALE GENOMIC DNA]</scope>
    <source>
        <strain evidence="3 4">UAMH 7357</strain>
    </source>
</reference>